<evidence type="ECO:0000313" key="1">
    <source>
        <dbReference type="EMBL" id="KAF0704065.1"/>
    </source>
</evidence>
<comment type="caution">
    <text evidence="1">The sequence shown here is derived from an EMBL/GenBank/DDBJ whole genome shotgun (WGS) entry which is preliminary data.</text>
</comment>
<accession>A0A6A4Z9W5</accession>
<organism evidence="1">
    <name type="scientific">Aphanomyces stellatus</name>
    <dbReference type="NCBI Taxonomy" id="120398"/>
    <lineage>
        <taxon>Eukaryota</taxon>
        <taxon>Sar</taxon>
        <taxon>Stramenopiles</taxon>
        <taxon>Oomycota</taxon>
        <taxon>Saprolegniomycetes</taxon>
        <taxon>Saprolegniales</taxon>
        <taxon>Verrucalvaceae</taxon>
        <taxon>Aphanomyces</taxon>
    </lineage>
</organism>
<dbReference type="EMBL" id="VJMH01004016">
    <property type="protein sequence ID" value="KAF0704065.1"/>
    <property type="molecule type" value="Genomic_DNA"/>
</dbReference>
<proteinExistence type="predicted"/>
<sequence length="231" mass="25281">MANTNARHQRCLAKETQNGAVYLEAVLRNVEWTTLLSCWNTSLTIGVFSYLQTSTQGQAWLATTAQAWPTVASEVAYWTSVGITTYETQWQNYKQLGVAETFAVQNAFGFTYPLTIKRTRGALTLGASATSFKMYWSFASDLWAVATNTTMLGGLHLIRESPQFAFTNFSLASALAQNATLPAPLGPGLNLVHDTIGPFGSIDAKRVACPDALRQVYRNLTEALVLLVNVN</sequence>
<reference evidence="1" key="1">
    <citation type="submission" date="2019-06" db="EMBL/GenBank/DDBJ databases">
        <title>Genomics analysis of Aphanomyces spp. identifies a new class of oomycete effector associated with host adaptation.</title>
        <authorList>
            <person name="Gaulin E."/>
        </authorList>
    </citation>
    <scope>NUCLEOTIDE SEQUENCE</scope>
    <source>
        <strain evidence="1">CBS 578.67</strain>
    </source>
</reference>
<protein>
    <submittedName>
        <fullName evidence="1">Uncharacterized protein</fullName>
    </submittedName>
</protein>
<feature type="non-terminal residue" evidence="1">
    <location>
        <position position="231"/>
    </location>
</feature>
<name>A0A6A4Z9W5_9STRA</name>
<dbReference type="OrthoDB" id="79622at2759"/>
<gene>
    <name evidence="1" type="ORF">As57867_007416</name>
</gene>
<dbReference type="AlphaFoldDB" id="A0A6A4Z9W5"/>